<protein>
    <submittedName>
        <fullName evidence="2">Uncharacterized protein</fullName>
    </submittedName>
</protein>
<evidence type="ECO:0000256" key="1">
    <source>
        <dbReference type="SAM" id="MobiDB-lite"/>
    </source>
</evidence>
<dbReference type="HOGENOM" id="CLU_1209474_0_0_1"/>
<sequence>MPTRGEILLKTDILLAKINTSWADEKNEYADLEEISLRKRQSLSLQAEMGRCREGPQTQPPAQGRQQGNEGRLTLPQQHVSAEACAPVQHLGPQTAGGQVWRAQPVEEEVLVEDGVGAAFDHAAPLASRTDARPQLQHHAAASTAAPGARPRLQQALGAHQAQAQPPGPGLVFGREPQLAAVGSEAQHALLGRPQLAAQEVQVEERRPRAARRGRAGVGRARLLRGQNH</sequence>
<dbReference type="EMBL" id="AEYP01089659">
    <property type="status" value="NOT_ANNOTATED_CDS"/>
    <property type="molecule type" value="Genomic_DNA"/>
</dbReference>
<name>M3XWR2_MUSPF</name>
<feature type="compositionally biased region" description="Polar residues" evidence="1">
    <location>
        <begin position="56"/>
        <end position="70"/>
    </location>
</feature>
<dbReference type="AlphaFoldDB" id="M3XWR2"/>
<feature type="region of interest" description="Disordered" evidence="1">
    <location>
        <begin position="51"/>
        <end position="70"/>
    </location>
</feature>
<feature type="compositionally biased region" description="Low complexity" evidence="1">
    <location>
        <begin position="140"/>
        <end position="165"/>
    </location>
</feature>
<dbReference type="Ensembl" id="ENSMPUT00000003579.1">
    <property type="protein sequence ID" value="ENSMPUP00000003512.1"/>
    <property type="gene ID" value="ENSMPUG00000003542.1"/>
</dbReference>
<reference evidence="2" key="1">
    <citation type="submission" date="2024-06" db="UniProtKB">
        <authorList>
            <consortium name="Ensembl"/>
        </authorList>
    </citation>
    <scope>IDENTIFICATION</scope>
</reference>
<proteinExistence type="predicted"/>
<organism evidence="2">
    <name type="scientific">Mustela putorius furo</name>
    <name type="common">European domestic ferret</name>
    <name type="synonym">Mustela furo</name>
    <dbReference type="NCBI Taxonomy" id="9669"/>
    <lineage>
        <taxon>Eukaryota</taxon>
        <taxon>Metazoa</taxon>
        <taxon>Chordata</taxon>
        <taxon>Craniata</taxon>
        <taxon>Vertebrata</taxon>
        <taxon>Euteleostomi</taxon>
        <taxon>Mammalia</taxon>
        <taxon>Eutheria</taxon>
        <taxon>Laurasiatheria</taxon>
        <taxon>Carnivora</taxon>
        <taxon>Caniformia</taxon>
        <taxon>Musteloidea</taxon>
        <taxon>Mustelidae</taxon>
        <taxon>Mustelinae</taxon>
        <taxon>Mustela</taxon>
    </lineage>
</organism>
<dbReference type="EMBL" id="AEYP01089660">
    <property type="status" value="NOT_ANNOTATED_CDS"/>
    <property type="molecule type" value="Genomic_DNA"/>
</dbReference>
<feature type="region of interest" description="Disordered" evidence="1">
    <location>
        <begin position="199"/>
        <end position="229"/>
    </location>
</feature>
<accession>M3XWR2</accession>
<feature type="compositionally biased region" description="Low complexity" evidence="1">
    <location>
        <begin position="218"/>
        <end position="229"/>
    </location>
</feature>
<dbReference type="InParanoid" id="M3XWR2"/>
<feature type="region of interest" description="Disordered" evidence="1">
    <location>
        <begin position="130"/>
        <end position="175"/>
    </location>
</feature>
<evidence type="ECO:0000313" key="2">
    <source>
        <dbReference type="Ensembl" id="ENSMPUP00000003512.1"/>
    </source>
</evidence>